<dbReference type="InterPro" id="IPR009617">
    <property type="entry name" value="Seipin"/>
</dbReference>
<dbReference type="GO" id="GO:0005789">
    <property type="term" value="C:endoplasmic reticulum membrane"/>
    <property type="evidence" value="ECO:0007669"/>
    <property type="project" value="UniProtKB-SubCell"/>
</dbReference>
<gene>
    <name evidence="8" type="ORF">MJAP1_002756</name>
</gene>
<keyword evidence="5" id="KW-0443">Lipid metabolism</keyword>
<accession>A0AAF0EZC2</accession>
<dbReference type="GeneID" id="85226407"/>
<keyword evidence="9" id="KW-1185">Reference proteome</keyword>
<evidence type="ECO:0000256" key="2">
    <source>
        <dbReference type="ARBA" id="ARBA00022692"/>
    </source>
</evidence>
<dbReference type="CDD" id="cd23995">
    <property type="entry name" value="Seipin_BSCL2_like"/>
    <property type="match status" value="1"/>
</dbReference>
<protein>
    <recommendedName>
        <fullName evidence="10">Seipin</fullName>
    </recommendedName>
</protein>
<evidence type="ECO:0000313" key="8">
    <source>
        <dbReference type="EMBL" id="WFD39775.1"/>
    </source>
</evidence>
<keyword evidence="6 7" id="KW-0472">Membrane</keyword>
<dbReference type="PANTHER" id="PTHR21212">
    <property type="entry name" value="BERNARDINELLI-SEIP CONGENITAL LIPODYSTROPHY 2 HOMOLOG BSCL2 PROTEIN"/>
    <property type="match status" value="1"/>
</dbReference>
<reference evidence="8" key="1">
    <citation type="submission" date="2023-03" db="EMBL/GenBank/DDBJ databases">
        <title>Mating type loci evolution in Malassezia.</title>
        <authorList>
            <person name="Coelho M.A."/>
        </authorList>
    </citation>
    <scope>NUCLEOTIDE SEQUENCE</scope>
    <source>
        <strain evidence="8">CBS 9431</strain>
    </source>
</reference>
<proteinExistence type="predicted"/>
<evidence type="ECO:0000256" key="1">
    <source>
        <dbReference type="ARBA" id="ARBA00004477"/>
    </source>
</evidence>
<feature type="transmembrane region" description="Helical" evidence="7">
    <location>
        <begin position="29"/>
        <end position="49"/>
    </location>
</feature>
<dbReference type="GO" id="GO:0006629">
    <property type="term" value="P:lipid metabolic process"/>
    <property type="evidence" value="ECO:0007669"/>
    <property type="project" value="UniProtKB-KW"/>
</dbReference>
<dbReference type="AlphaFoldDB" id="A0AAF0EZC2"/>
<evidence type="ECO:0008006" key="10">
    <source>
        <dbReference type="Google" id="ProtNLM"/>
    </source>
</evidence>
<evidence type="ECO:0000256" key="6">
    <source>
        <dbReference type="ARBA" id="ARBA00023136"/>
    </source>
</evidence>
<keyword evidence="3" id="KW-0256">Endoplasmic reticulum</keyword>
<feature type="transmembrane region" description="Helical" evidence="7">
    <location>
        <begin position="295"/>
        <end position="320"/>
    </location>
</feature>
<dbReference type="Proteomes" id="UP001217754">
    <property type="component" value="Chromosome 4"/>
</dbReference>
<organism evidence="8 9">
    <name type="scientific">Malassezia japonica</name>
    <dbReference type="NCBI Taxonomy" id="223818"/>
    <lineage>
        <taxon>Eukaryota</taxon>
        <taxon>Fungi</taxon>
        <taxon>Dikarya</taxon>
        <taxon>Basidiomycota</taxon>
        <taxon>Ustilaginomycotina</taxon>
        <taxon>Malasseziomycetes</taxon>
        <taxon>Malasseziales</taxon>
        <taxon>Malasseziaceae</taxon>
        <taxon>Malassezia</taxon>
    </lineage>
</organism>
<dbReference type="Pfam" id="PF06775">
    <property type="entry name" value="Seipin"/>
    <property type="match status" value="1"/>
</dbReference>
<dbReference type="EMBL" id="CP119961">
    <property type="protein sequence ID" value="WFD39775.1"/>
    <property type="molecule type" value="Genomic_DNA"/>
</dbReference>
<sequence>MYVRRRGARSRPVARFKRRQRERRASPSWIDQIVMYLVLLVDILVLRPLTLAQDTAYALVASPTSHRILIRTALLTGLHAACVGVALIAYGGFYYAWVPDVSVKKDVWLQYENGQGTPLTRPLASVLLDGGPSDLPVWQIEPTTPLFMENQEYDVSLEMRVLLAPQKQPRNFMINLDLSSHEKQLYQASHSTLLVTEPRFVRWLGRLARVVLRPFQREPMAPVQTVRVPLLHRVVPWSSDRLKYPGSKGIGKGYMATHANLQLDRLGMQLPVQSAALRFDAHLTGISYLMYHHSLVCLGMFVVLFAGVEFMVAGAFWLLLTVYYSLRPIE</sequence>
<evidence type="ECO:0000256" key="5">
    <source>
        <dbReference type="ARBA" id="ARBA00023098"/>
    </source>
</evidence>
<evidence type="ECO:0000256" key="4">
    <source>
        <dbReference type="ARBA" id="ARBA00022989"/>
    </source>
</evidence>
<dbReference type="RefSeq" id="XP_060122672.1">
    <property type="nucleotide sequence ID" value="XM_060266689.1"/>
</dbReference>
<evidence type="ECO:0000313" key="9">
    <source>
        <dbReference type="Proteomes" id="UP001217754"/>
    </source>
</evidence>
<dbReference type="GO" id="GO:0140042">
    <property type="term" value="P:lipid droplet formation"/>
    <property type="evidence" value="ECO:0007669"/>
    <property type="project" value="UniProtKB-ARBA"/>
</dbReference>
<dbReference type="PANTHER" id="PTHR21212:SF0">
    <property type="entry name" value="SEIPIN"/>
    <property type="match status" value="1"/>
</dbReference>
<keyword evidence="2 7" id="KW-0812">Transmembrane</keyword>
<evidence type="ECO:0000256" key="7">
    <source>
        <dbReference type="SAM" id="Phobius"/>
    </source>
</evidence>
<comment type="subcellular location">
    <subcellularLocation>
        <location evidence="1">Endoplasmic reticulum membrane</location>
        <topology evidence="1">Multi-pass membrane protein</topology>
    </subcellularLocation>
</comment>
<feature type="transmembrane region" description="Helical" evidence="7">
    <location>
        <begin position="69"/>
        <end position="97"/>
    </location>
</feature>
<evidence type="ECO:0000256" key="3">
    <source>
        <dbReference type="ARBA" id="ARBA00022824"/>
    </source>
</evidence>
<keyword evidence="4 7" id="KW-1133">Transmembrane helix</keyword>
<name>A0AAF0EZC2_9BASI</name>